<dbReference type="InterPro" id="IPR012171">
    <property type="entry name" value="Fatty_acid_desaturase"/>
</dbReference>
<gene>
    <name evidence="3" type="ORF">EK403_01780</name>
</gene>
<keyword evidence="1" id="KW-1133">Transmembrane helix</keyword>
<keyword evidence="4" id="KW-1185">Reference proteome</keyword>
<feature type="transmembrane region" description="Helical" evidence="1">
    <location>
        <begin position="231"/>
        <end position="249"/>
    </location>
</feature>
<feature type="transmembrane region" description="Helical" evidence="1">
    <location>
        <begin position="32"/>
        <end position="55"/>
    </location>
</feature>
<feature type="domain" description="Fatty acid desaturase" evidence="2">
    <location>
        <begin position="63"/>
        <end position="326"/>
    </location>
</feature>
<comment type="caution">
    <text evidence="3">The sequence shown here is derived from an EMBL/GenBank/DDBJ whole genome shotgun (WGS) entry which is preliminary data.</text>
</comment>
<dbReference type="AlphaFoldDB" id="A0A4Q0MP51"/>
<dbReference type="GO" id="GO:0016020">
    <property type="term" value="C:membrane"/>
    <property type="evidence" value="ECO:0007669"/>
    <property type="project" value="TreeGrafter"/>
</dbReference>
<dbReference type="InterPro" id="IPR005804">
    <property type="entry name" value="FA_desaturase_dom"/>
</dbReference>
<keyword evidence="1" id="KW-0472">Membrane</keyword>
<dbReference type="PANTHER" id="PTHR19353">
    <property type="entry name" value="FATTY ACID DESATURASE 2"/>
    <property type="match status" value="1"/>
</dbReference>
<dbReference type="PANTHER" id="PTHR19353:SF19">
    <property type="entry name" value="DELTA(5) FATTY ACID DESATURASE C-RELATED"/>
    <property type="match status" value="1"/>
</dbReference>
<dbReference type="GO" id="GO:0016717">
    <property type="term" value="F:oxidoreductase activity, acting on paired donors, with oxidation of a pair of donors resulting in the reduction of molecular oxygen to two molecules of water"/>
    <property type="evidence" value="ECO:0007669"/>
    <property type="project" value="TreeGrafter"/>
</dbReference>
<dbReference type="Pfam" id="PF00487">
    <property type="entry name" value="FA_desaturase"/>
    <property type="match status" value="1"/>
</dbReference>
<organism evidence="3 4">
    <name type="scientific">Hansschlegelia zhihuaiae</name>
    <dbReference type="NCBI Taxonomy" id="405005"/>
    <lineage>
        <taxon>Bacteria</taxon>
        <taxon>Pseudomonadati</taxon>
        <taxon>Pseudomonadota</taxon>
        <taxon>Alphaproteobacteria</taxon>
        <taxon>Hyphomicrobiales</taxon>
        <taxon>Methylopilaceae</taxon>
        <taxon>Hansschlegelia</taxon>
    </lineage>
</organism>
<evidence type="ECO:0000313" key="3">
    <source>
        <dbReference type="EMBL" id="RXF75711.1"/>
    </source>
</evidence>
<feature type="transmembrane region" description="Helical" evidence="1">
    <location>
        <begin position="204"/>
        <end position="225"/>
    </location>
</feature>
<dbReference type="EMBL" id="RYFI01000001">
    <property type="protein sequence ID" value="RXF75711.1"/>
    <property type="molecule type" value="Genomic_DNA"/>
</dbReference>
<name>A0A4Q0MP51_9HYPH</name>
<proteinExistence type="predicted"/>
<feature type="transmembrane region" description="Helical" evidence="1">
    <location>
        <begin position="62"/>
        <end position="80"/>
    </location>
</feature>
<reference evidence="3 4" key="1">
    <citation type="submission" date="2018-12" db="EMBL/GenBank/DDBJ databases">
        <title>bacterium Hansschlegelia zhihuaiae S113.</title>
        <authorList>
            <person name="He J."/>
        </authorList>
    </citation>
    <scope>NUCLEOTIDE SEQUENCE [LARGE SCALE GENOMIC DNA]</scope>
    <source>
        <strain evidence="3 4">S 113</strain>
    </source>
</reference>
<feature type="transmembrane region" description="Helical" evidence="1">
    <location>
        <begin position="140"/>
        <end position="172"/>
    </location>
</feature>
<sequence length="359" mass="39190">MKTASMTSPAPDRNLPAAAYKLCADLVAAKPAIYWADLIATALVAYAGFALAVLASSTPLRAAAFVVSALAFYRGVSFIHEVSHLRPQDVPGFKAGYNALIGVPFLVPSLMYEGVHNLHHAKTRYGTVQDPEYMPLGHGALWQVVAFVVVSALAPFGLLIRFAVLTPIAALVPPFRRIVVERFSALAINPLFRREMPTGGQLRLWLWLEALCSVWAVTLVALTIAGVISPTVFWTGLALGSAVALVNQIRTLVAHHWENEGEEMTPTEQFLDTVNVPPPATLPMLWAPVGLRYHALHHLLPRLPYHNLGQAHARLMEMLPEGSPYAQGNSRGFWEVVVRLVAFIRGRRAARPAEIVPGE</sequence>
<dbReference type="OrthoDB" id="9792534at2"/>
<evidence type="ECO:0000256" key="1">
    <source>
        <dbReference type="SAM" id="Phobius"/>
    </source>
</evidence>
<dbReference type="CDD" id="cd01060">
    <property type="entry name" value="Membrane-FADS-like"/>
    <property type="match status" value="1"/>
</dbReference>
<dbReference type="Proteomes" id="UP000289708">
    <property type="component" value="Unassembled WGS sequence"/>
</dbReference>
<evidence type="ECO:0000259" key="2">
    <source>
        <dbReference type="Pfam" id="PF00487"/>
    </source>
</evidence>
<keyword evidence="1" id="KW-0812">Transmembrane</keyword>
<accession>A0A4Q0MP51</accession>
<evidence type="ECO:0000313" key="4">
    <source>
        <dbReference type="Proteomes" id="UP000289708"/>
    </source>
</evidence>
<protein>
    <submittedName>
        <fullName evidence="3">Fatty acid desaturase</fullName>
    </submittedName>
</protein>
<dbReference type="GO" id="GO:0008610">
    <property type="term" value="P:lipid biosynthetic process"/>
    <property type="evidence" value="ECO:0007669"/>
    <property type="project" value="UniProtKB-ARBA"/>
</dbReference>